<keyword evidence="2" id="KW-0472">Membrane</keyword>
<feature type="region of interest" description="Disordered" evidence="1">
    <location>
        <begin position="89"/>
        <end position="112"/>
    </location>
</feature>
<feature type="transmembrane region" description="Helical" evidence="2">
    <location>
        <begin position="52"/>
        <end position="75"/>
    </location>
</feature>
<keyword evidence="2" id="KW-1133">Transmembrane helix</keyword>
<proteinExistence type="predicted"/>
<reference evidence="3 4" key="1">
    <citation type="submission" date="2019-02" db="EMBL/GenBank/DDBJ databases">
        <title>Sequencing the genomes of 1000 actinobacteria strains.</title>
        <authorList>
            <person name="Klenk H.-P."/>
        </authorList>
    </citation>
    <scope>NUCLEOTIDE SEQUENCE [LARGE SCALE GENOMIC DNA]</scope>
    <source>
        <strain evidence="3 4">DSM 45162</strain>
    </source>
</reference>
<feature type="transmembrane region" description="Helical" evidence="2">
    <location>
        <begin position="119"/>
        <end position="143"/>
    </location>
</feature>
<evidence type="ECO:0000256" key="1">
    <source>
        <dbReference type="SAM" id="MobiDB-lite"/>
    </source>
</evidence>
<dbReference type="OrthoDB" id="3331620at2"/>
<protein>
    <submittedName>
        <fullName evidence="3">Uncharacterized protein</fullName>
    </submittedName>
</protein>
<dbReference type="AlphaFoldDB" id="A0A4Q7ZMX3"/>
<sequence>MAFRTWARLLPVTLGMAALAAAGQLGLAYGLGIVQLAQVLDVTARDQWTAQLAWVAWFAMNAAVAGAIAGTRWLARARPAAWQALVPPAASGRAPDAPPESGNRADVPRAGEPPAPGPGAVIALALVAGLGAAVVVALTMQPARAARVTGVDPDVVIGICAGLGAVVGVLAACAALARVVARWSFAAAGAVVWLVALVSVAPSLAPGRPLSTVRLGVFEPSWLPERMVPHTALVTMPVLALLVGLGVGWAARRTGRPTLAIALAGLPGAALLTVAYLIAGPGTTSEQTAPYWAAMTAAGAGVLGSVLAAVLRRGPLTESDDPDADRPGRSADADTAPPDAGRVASPDAGRAASPDAGRAASPDAGRAAPPDAGRAAPPTAAPPTSSDAGAPVEAPTGQATGRKRTRRPADPGPAAPATPGQRANFADAFRPRPRQPEPPSARTDADPEPTPFNGFAASAAGSTTGGGGAPRHRLPEPAQDEEREPRPDRRQRRFGRSKAKDTTPPRAQDTIPAQAKGGSGSRAKDSNDYVDWVSGLSTD</sequence>
<keyword evidence="2" id="KW-0812">Transmembrane</keyword>
<feature type="compositionally biased region" description="Low complexity" evidence="1">
    <location>
        <begin position="344"/>
        <end position="391"/>
    </location>
</feature>
<name>A0A4Q7ZMX3_9ACTN</name>
<gene>
    <name evidence="3" type="ORF">EV385_3824</name>
</gene>
<evidence type="ECO:0000313" key="4">
    <source>
        <dbReference type="Proteomes" id="UP000292564"/>
    </source>
</evidence>
<feature type="transmembrane region" description="Helical" evidence="2">
    <location>
        <begin position="155"/>
        <end position="177"/>
    </location>
</feature>
<dbReference type="RefSeq" id="WP_130510666.1">
    <property type="nucleotide sequence ID" value="NZ_SHKY01000001.1"/>
</dbReference>
<feature type="transmembrane region" description="Helical" evidence="2">
    <location>
        <begin position="184"/>
        <end position="207"/>
    </location>
</feature>
<keyword evidence="4" id="KW-1185">Reference proteome</keyword>
<evidence type="ECO:0000256" key="2">
    <source>
        <dbReference type="SAM" id="Phobius"/>
    </source>
</evidence>
<dbReference type="EMBL" id="SHKY01000001">
    <property type="protein sequence ID" value="RZU51984.1"/>
    <property type="molecule type" value="Genomic_DNA"/>
</dbReference>
<organism evidence="3 4">
    <name type="scientific">Krasilnikovia cinnamomea</name>
    <dbReference type="NCBI Taxonomy" id="349313"/>
    <lineage>
        <taxon>Bacteria</taxon>
        <taxon>Bacillati</taxon>
        <taxon>Actinomycetota</taxon>
        <taxon>Actinomycetes</taxon>
        <taxon>Micromonosporales</taxon>
        <taxon>Micromonosporaceae</taxon>
        <taxon>Krasilnikovia</taxon>
    </lineage>
</organism>
<feature type="transmembrane region" description="Helical" evidence="2">
    <location>
        <begin position="258"/>
        <end position="279"/>
    </location>
</feature>
<feature type="transmembrane region" description="Helical" evidence="2">
    <location>
        <begin position="227"/>
        <end position="251"/>
    </location>
</feature>
<feature type="region of interest" description="Disordered" evidence="1">
    <location>
        <begin position="316"/>
        <end position="539"/>
    </location>
</feature>
<dbReference type="Proteomes" id="UP000292564">
    <property type="component" value="Unassembled WGS sequence"/>
</dbReference>
<accession>A0A4Q7ZMX3</accession>
<comment type="caution">
    <text evidence="3">The sequence shown here is derived from an EMBL/GenBank/DDBJ whole genome shotgun (WGS) entry which is preliminary data.</text>
</comment>
<feature type="transmembrane region" description="Helical" evidence="2">
    <location>
        <begin position="291"/>
        <end position="311"/>
    </location>
</feature>
<evidence type="ECO:0000313" key="3">
    <source>
        <dbReference type="EMBL" id="RZU51984.1"/>
    </source>
</evidence>